<proteinExistence type="predicted"/>
<keyword evidence="2" id="KW-1185">Reference proteome</keyword>
<accession>A0ACB7H0T6</accession>
<gene>
    <name evidence="1" type="ORF">MANES_10G097001v8</name>
</gene>
<name>A0ACB7H0T6_MANES</name>
<evidence type="ECO:0000313" key="2">
    <source>
        <dbReference type="Proteomes" id="UP000091857"/>
    </source>
</evidence>
<evidence type="ECO:0000313" key="1">
    <source>
        <dbReference type="EMBL" id="KAG8645831.1"/>
    </source>
</evidence>
<reference evidence="2" key="1">
    <citation type="journal article" date="2016" name="Nat. Biotechnol.">
        <title>Sequencing wild and cultivated cassava and related species reveals extensive interspecific hybridization and genetic diversity.</title>
        <authorList>
            <person name="Bredeson J.V."/>
            <person name="Lyons J.B."/>
            <person name="Prochnik S.E."/>
            <person name="Wu G.A."/>
            <person name="Ha C.M."/>
            <person name="Edsinger-Gonzales E."/>
            <person name="Grimwood J."/>
            <person name="Schmutz J."/>
            <person name="Rabbi I.Y."/>
            <person name="Egesi C."/>
            <person name="Nauluvula P."/>
            <person name="Lebot V."/>
            <person name="Ndunguru J."/>
            <person name="Mkamilo G."/>
            <person name="Bart R.S."/>
            <person name="Setter T.L."/>
            <person name="Gleadow R.M."/>
            <person name="Kulakow P."/>
            <person name="Ferguson M.E."/>
            <person name="Rounsley S."/>
            <person name="Rokhsar D.S."/>
        </authorList>
    </citation>
    <scope>NUCLEOTIDE SEQUENCE [LARGE SCALE GENOMIC DNA]</scope>
    <source>
        <strain evidence="2">cv. AM560-2</strain>
    </source>
</reference>
<dbReference type="EMBL" id="CM004396">
    <property type="protein sequence ID" value="KAG8645831.1"/>
    <property type="molecule type" value="Genomic_DNA"/>
</dbReference>
<organism evidence="1 2">
    <name type="scientific">Manihot esculenta</name>
    <name type="common">Cassava</name>
    <name type="synonym">Jatropha manihot</name>
    <dbReference type="NCBI Taxonomy" id="3983"/>
    <lineage>
        <taxon>Eukaryota</taxon>
        <taxon>Viridiplantae</taxon>
        <taxon>Streptophyta</taxon>
        <taxon>Embryophyta</taxon>
        <taxon>Tracheophyta</taxon>
        <taxon>Spermatophyta</taxon>
        <taxon>Magnoliopsida</taxon>
        <taxon>eudicotyledons</taxon>
        <taxon>Gunneridae</taxon>
        <taxon>Pentapetalae</taxon>
        <taxon>rosids</taxon>
        <taxon>fabids</taxon>
        <taxon>Malpighiales</taxon>
        <taxon>Euphorbiaceae</taxon>
        <taxon>Crotonoideae</taxon>
        <taxon>Manihoteae</taxon>
        <taxon>Manihot</taxon>
    </lineage>
</organism>
<protein>
    <submittedName>
        <fullName evidence="1">Uncharacterized protein</fullName>
    </submittedName>
</protein>
<dbReference type="Proteomes" id="UP000091857">
    <property type="component" value="Chromosome 10"/>
</dbReference>
<sequence length="286" mass="32564">MMKMNFLRRKFTEKDDSEGIIEFNVEELEGYMDMFSERKIIGRGGFGPVYAGIIKKRPGINVKELHVAIKSSRNKDAKATEQWLAEKEYLPEVKHQNIIKLIGYCEAKDKFYLVYPYMQNQTVFTHLSGLDWRKTLKIIKGIASAIQKLHEFKPALVHRDLKLDNILLDKNFTPKLADFGKVTPEGEHIISGNRADDIYSFGEIIIQLITKKERTYSIGASVPWRIGDWAMRTYPTQKLLHPQLARTGCSKEAADAITALGLDCVNPQPSDRPTIADVLHKLADLS</sequence>
<comment type="caution">
    <text evidence="1">The sequence shown here is derived from an EMBL/GenBank/DDBJ whole genome shotgun (WGS) entry which is preliminary data.</text>
</comment>